<evidence type="ECO:0000256" key="1">
    <source>
        <dbReference type="SAM" id="Phobius"/>
    </source>
</evidence>
<evidence type="ECO:0000313" key="3">
    <source>
        <dbReference type="EMBL" id="KAJ5502610.1"/>
    </source>
</evidence>
<feature type="signal peptide" evidence="2">
    <location>
        <begin position="1"/>
        <end position="23"/>
    </location>
</feature>
<feature type="chain" id="PRO_5040991429" description="Extracellular membrane protein CFEM domain-containing protein" evidence="2">
    <location>
        <begin position="24"/>
        <end position="143"/>
    </location>
</feature>
<name>A0A9X0C5P5_9EURO</name>
<evidence type="ECO:0008006" key="5">
    <source>
        <dbReference type="Google" id="ProtNLM"/>
    </source>
</evidence>
<dbReference type="Proteomes" id="UP001149954">
    <property type="component" value="Unassembled WGS sequence"/>
</dbReference>
<keyword evidence="2" id="KW-0732">Signal</keyword>
<keyword evidence="1" id="KW-1133">Transmembrane helix</keyword>
<dbReference type="EMBL" id="JAPWDS010000003">
    <property type="protein sequence ID" value="KAJ5502610.1"/>
    <property type="molecule type" value="Genomic_DNA"/>
</dbReference>
<protein>
    <recommendedName>
        <fullName evidence="5">Extracellular membrane protein CFEM domain-containing protein</fullName>
    </recommendedName>
</protein>
<dbReference type="OrthoDB" id="2496787at2759"/>
<organism evidence="3 4">
    <name type="scientific">Penicillium fimorum</name>
    <dbReference type="NCBI Taxonomy" id="1882269"/>
    <lineage>
        <taxon>Eukaryota</taxon>
        <taxon>Fungi</taxon>
        <taxon>Dikarya</taxon>
        <taxon>Ascomycota</taxon>
        <taxon>Pezizomycotina</taxon>
        <taxon>Eurotiomycetes</taxon>
        <taxon>Eurotiomycetidae</taxon>
        <taxon>Eurotiales</taxon>
        <taxon>Aspergillaceae</taxon>
        <taxon>Penicillium</taxon>
    </lineage>
</organism>
<proteinExistence type="predicted"/>
<keyword evidence="1" id="KW-0812">Transmembrane</keyword>
<keyword evidence="4" id="KW-1185">Reference proteome</keyword>
<feature type="transmembrane region" description="Helical" evidence="1">
    <location>
        <begin position="99"/>
        <end position="118"/>
    </location>
</feature>
<evidence type="ECO:0000256" key="2">
    <source>
        <dbReference type="SAM" id="SignalP"/>
    </source>
</evidence>
<accession>A0A9X0C5P5</accession>
<evidence type="ECO:0000313" key="4">
    <source>
        <dbReference type="Proteomes" id="UP001149954"/>
    </source>
</evidence>
<keyword evidence="1" id="KW-0472">Membrane</keyword>
<sequence length="143" mass="15796">MRLHLFFFAVLALLVLVIQAAESDKVLFPSCVITCDSELFSNCSVSNDTSWFWASGSRPMAMLDCIETNCTTKEFFTTKRLYEKECGITPHKGPSVVDAATLFPLILASFFFVLRIIAKSSGLTGGWGLDDYTIIISYVSVSV</sequence>
<comment type="caution">
    <text evidence="3">The sequence shown here is derived from an EMBL/GenBank/DDBJ whole genome shotgun (WGS) entry which is preliminary data.</text>
</comment>
<gene>
    <name evidence="3" type="ORF">N7463_005484</name>
</gene>
<reference evidence="3" key="1">
    <citation type="submission" date="2022-12" db="EMBL/GenBank/DDBJ databases">
        <authorList>
            <person name="Petersen C."/>
        </authorList>
    </citation>
    <scope>NUCLEOTIDE SEQUENCE</scope>
    <source>
        <strain evidence="3">IBT 29495</strain>
    </source>
</reference>
<dbReference type="AlphaFoldDB" id="A0A9X0C5P5"/>
<reference evidence="3" key="2">
    <citation type="journal article" date="2023" name="IMA Fungus">
        <title>Comparative genomic study of the Penicillium genus elucidates a diverse pangenome and 15 lateral gene transfer events.</title>
        <authorList>
            <person name="Petersen C."/>
            <person name="Sorensen T."/>
            <person name="Nielsen M.R."/>
            <person name="Sondergaard T.E."/>
            <person name="Sorensen J.L."/>
            <person name="Fitzpatrick D.A."/>
            <person name="Frisvad J.C."/>
            <person name="Nielsen K.L."/>
        </authorList>
    </citation>
    <scope>NUCLEOTIDE SEQUENCE</scope>
    <source>
        <strain evidence="3">IBT 29495</strain>
    </source>
</reference>